<dbReference type="PROSITE" id="PS51078">
    <property type="entry name" value="ICLR_ED"/>
    <property type="match status" value="1"/>
</dbReference>
<keyword evidence="2" id="KW-0238">DNA-binding</keyword>
<evidence type="ECO:0000256" key="3">
    <source>
        <dbReference type="ARBA" id="ARBA00023163"/>
    </source>
</evidence>
<dbReference type="Gene3D" id="1.10.10.10">
    <property type="entry name" value="Winged helix-like DNA-binding domain superfamily/Winged helix DNA-binding domain"/>
    <property type="match status" value="1"/>
</dbReference>
<organism evidence="7">
    <name type="scientific">mine drainage metagenome</name>
    <dbReference type="NCBI Taxonomy" id="410659"/>
    <lineage>
        <taxon>unclassified sequences</taxon>
        <taxon>metagenomes</taxon>
        <taxon>ecological metagenomes</taxon>
    </lineage>
</organism>
<dbReference type="Gene3D" id="3.30.450.40">
    <property type="match status" value="1"/>
</dbReference>
<dbReference type="PROSITE" id="PS51077">
    <property type="entry name" value="HTH_ICLR"/>
    <property type="match status" value="1"/>
</dbReference>
<feature type="domain" description="HTH iclR-type" evidence="5">
    <location>
        <begin position="35"/>
        <end position="97"/>
    </location>
</feature>
<dbReference type="InterPro" id="IPR005471">
    <property type="entry name" value="Tscrpt_reg_IclR_N"/>
</dbReference>
<dbReference type="InterPro" id="IPR036388">
    <property type="entry name" value="WH-like_DNA-bd_sf"/>
</dbReference>
<keyword evidence="1" id="KW-0805">Transcription regulation</keyword>
<comment type="caution">
    <text evidence="7">The sequence shown here is derived from an EMBL/GenBank/DDBJ whole genome shotgun (WGS) entry which is preliminary data.</text>
</comment>
<dbReference type="InterPro" id="IPR050707">
    <property type="entry name" value="HTH_MetabolicPath_Reg"/>
</dbReference>
<evidence type="ECO:0000259" key="6">
    <source>
        <dbReference type="PROSITE" id="PS51078"/>
    </source>
</evidence>
<accession>A0A1J5R5P1</accession>
<dbReference type="InterPro" id="IPR014757">
    <property type="entry name" value="Tscrpt_reg_IclR_C"/>
</dbReference>
<dbReference type="SUPFAM" id="SSF55781">
    <property type="entry name" value="GAF domain-like"/>
    <property type="match status" value="1"/>
</dbReference>
<dbReference type="SUPFAM" id="SSF46785">
    <property type="entry name" value="Winged helix' DNA-binding domain"/>
    <property type="match status" value="1"/>
</dbReference>
<evidence type="ECO:0000256" key="1">
    <source>
        <dbReference type="ARBA" id="ARBA00023015"/>
    </source>
</evidence>
<dbReference type="InterPro" id="IPR036390">
    <property type="entry name" value="WH_DNA-bd_sf"/>
</dbReference>
<dbReference type="GO" id="GO:0003677">
    <property type="term" value="F:DNA binding"/>
    <property type="evidence" value="ECO:0007669"/>
    <property type="project" value="UniProtKB-KW"/>
</dbReference>
<evidence type="ECO:0000256" key="2">
    <source>
        <dbReference type="ARBA" id="ARBA00023125"/>
    </source>
</evidence>
<evidence type="ECO:0000259" key="5">
    <source>
        <dbReference type="PROSITE" id="PS51077"/>
    </source>
</evidence>
<dbReference type="SMART" id="SM00346">
    <property type="entry name" value="HTH_ICLR"/>
    <property type="match status" value="1"/>
</dbReference>
<keyword evidence="3" id="KW-0804">Transcription</keyword>
<feature type="compositionally biased region" description="Basic and acidic residues" evidence="4">
    <location>
        <begin position="1"/>
        <end position="10"/>
    </location>
</feature>
<dbReference type="Pfam" id="PF01614">
    <property type="entry name" value="IclR_C"/>
    <property type="match status" value="1"/>
</dbReference>
<feature type="region of interest" description="Disordered" evidence="4">
    <location>
        <begin position="1"/>
        <end position="35"/>
    </location>
</feature>
<dbReference type="PANTHER" id="PTHR30136:SF24">
    <property type="entry name" value="HTH-TYPE TRANSCRIPTIONAL REPRESSOR ALLR"/>
    <property type="match status" value="1"/>
</dbReference>
<name>A0A1J5R5P1_9ZZZZ</name>
<dbReference type="PANTHER" id="PTHR30136">
    <property type="entry name" value="HELIX-TURN-HELIX TRANSCRIPTIONAL REGULATOR, ICLR FAMILY"/>
    <property type="match status" value="1"/>
</dbReference>
<sequence>MKRKTGELDQYRTAAWPEPEATEESDPGCPDSRNDVRRLRPLTVLEHLSEASQPLTLAQLSKLMRVPKSTLMRLLRSMEMHGYVLHMPAERGFVTGVRSATLALRTLRGSNIRRECRAVLRGLVKKLGETCNLTVPDAGRVLYVERIDTTAPLRMHLQPGTLVPMHCTASGKLFLASMSLLERRSVLAHLPLTKPSPRTIIDRQKLDIELDKIARDGFGIDNEEFVRGMVAVAVPVRGNDHKLVAAIACHAPTARMSLAELRNGVPELRAAADAMRQVLFPAKS</sequence>
<dbReference type="GO" id="GO:0045892">
    <property type="term" value="P:negative regulation of DNA-templated transcription"/>
    <property type="evidence" value="ECO:0007669"/>
    <property type="project" value="TreeGrafter"/>
</dbReference>
<evidence type="ECO:0000256" key="4">
    <source>
        <dbReference type="SAM" id="MobiDB-lite"/>
    </source>
</evidence>
<protein>
    <submittedName>
        <fullName evidence="7">Transcriptional regulator KdgR</fullName>
    </submittedName>
</protein>
<evidence type="ECO:0000313" key="7">
    <source>
        <dbReference type="EMBL" id="OIQ87367.1"/>
    </source>
</evidence>
<dbReference type="AlphaFoldDB" id="A0A1J5R5P1"/>
<dbReference type="Pfam" id="PF09339">
    <property type="entry name" value="HTH_IclR"/>
    <property type="match status" value="1"/>
</dbReference>
<feature type="domain" description="IclR-ED" evidence="6">
    <location>
        <begin position="98"/>
        <end position="281"/>
    </location>
</feature>
<dbReference type="GO" id="GO:0003700">
    <property type="term" value="F:DNA-binding transcription factor activity"/>
    <property type="evidence" value="ECO:0007669"/>
    <property type="project" value="TreeGrafter"/>
</dbReference>
<proteinExistence type="predicted"/>
<dbReference type="EMBL" id="MLJW01000426">
    <property type="protein sequence ID" value="OIQ87367.1"/>
    <property type="molecule type" value="Genomic_DNA"/>
</dbReference>
<gene>
    <name evidence="7" type="primary">kdgR_4</name>
    <name evidence="7" type="ORF">GALL_307860</name>
</gene>
<reference evidence="7" key="1">
    <citation type="submission" date="2016-10" db="EMBL/GenBank/DDBJ databases">
        <title>Sequence of Gallionella enrichment culture.</title>
        <authorList>
            <person name="Poehlein A."/>
            <person name="Muehling M."/>
            <person name="Daniel R."/>
        </authorList>
    </citation>
    <scope>NUCLEOTIDE SEQUENCE</scope>
</reference>
<dbReference type="InterPro" id="IPR029016">
    <property type="entry name" value="GAF-like_dom_sf"/>
</dbReference>